<evidence type="ECO:0000256" key="1">
    <source>
        <dbReference type="SAM" id="Coils"/>
    </source>
</evidence>
<name>A0A1Q5Q1N3_9ACTO</name>
<dbReference type="Pfam" id="PF10088">
    <property type="entry name" value="DUF2326"/>
    <property type="match status" value="1"/>
</dbReference>
<dbReference type="OrthoDB" id="9815945at2"/>
<feature type="coiled-coil region" evidence="1">
    <location>
        <begin position="250"/>
        <end position="277"/>
    </location>
</feature>
<keyword evidence="4" id="KW-1185">Reference proteome</keyword>
<dbReference type="InterPro" id="IPR018760">
    <property type="entry name" value="DUF2326"/>
</dbReference>
<dbReference type="InterPro" id="IPR027417">
    <property type="entry name" value="P-loop_NTPase"/>
</dbReference>
<dbReference type="RefSeq" id="WP_073716804.1">
    <property type="nucleotide sequence ID" value="NZ_MQVR01000042.1"/>
</dbReference>
<organism evidence="3 4">
    <name type="scientific">Bowdeniella nasicola</name>
    <dbReference type="NCBI Taxonomy" id="208480"/>
    <lineage>
        <taxon>Bacteria</taxon>
        <taxon>Bacillati</taxon>
        <taxon>Actinomycetota</taxon>
        <taxon>Actinomycetes</taxon>
        <taxon>Actinomycetales</taxon>
        <taxon>Actinomycetaceae</taxon>
        <taxon>Bowdeniella</taxon>
    </lineage>
</organism>
<dbReference type="EMBL" id="MQVR01000042">
    <property type="protein sequence ID" value="OKL53748.1"/>
    <property type="molecule type" value="Genomic_DNA"/>
</dbReference>
<gene>
    <name evidence="3" type="ORF">BSZ39_07850</name>
</gene>
<keyword evidence="1" id="KW-0175">Coiled coil</keyword>
<evidence type="ECO:0000259" key="2">
    <source>
        <dbReference type="Pfam" id="PF10088"/>
    </source>
</evidence>
<feature type="domain" description="DUF2326" evidence="2">
    <location>
        <begin position="431"/>
        <end position="540"/>
    </location>
</feature>
<dbReference type="Proteomes" id="UP000185628">
    <property type="component" value="Unassembled WGS sequence"/>
</dbReference>
<reference evidence="4" key="1">
    <citation type="submission" date="2016-12" db="EMBL/GenBank/DDBJ databases">
        <authorList>
            <person name="Meng X."/>
        </authorList>
    </citation>
    <scope>NUCLEOTIDE SEQUENCE [LARGE SCALE GENOMIC DNA]</scope>
    <source>
        <strain evidence="4">DSM 19116</strain>
    </source>
</reference>
<accession>A0A1Q5Q1N3</accession>
<evidence type="ECO:0000313" key="4">
    <source>
        <dbReference type="Proteomes" id="UP000185628"/>
    </source>
</evidence>
<sequence>MLKEISCDAFKIGDQPRPPIRFHMGLNTILGSVTGAAGSIGKSTMMLIIDFVFGGNTYTQSDAVNELDPHTIYFSFEFDNTEYRFSRNTEEADTVVVVDENRNVLESWDIKKYTQWLAQQYNMNLPGASFRNTISRLFRIYGKNNHNELKPLQTRGGEEPKRDAINVLISLFQYYESIEDFKTQLQDADERIKAFRTARRYEFIPSAVDGLTKYKANVVEIASLELERQKLANLDEADVQPTEVEKANERNALKRSLDDTRREIKARQDELHLLNLNLQHGAYPTEADLQALHEFFPEADLEALVKVEKFHSRIQTILSEELEQAKTAVEADISELQEVEAQLLSHMDSIPASKAFTDEFLDAYTSLDRRINKLKDENEAFDIRNRLGIEKKDASERYHNQVATVLEAIEIAINTQMEAINDEVTGGEYNAPQLTLSAYNSYTFETPKDKGTGTNHRSMIIYDLAVLQNTVLPALAHDSVMFDSMPRPDLSNLIRVYNDQIEKQIFIAVDKTSECTQEAQHILRETTVLKLDNNEQALFGEKWSRKERP</sequence>
<evidence type="ECO:0000313" key="3">
    <source>
        <dbReference type="EMBL" id="OKL53748.1"/>
    </source>
</evidence>
<dbReference type="AlphaFoldDB" id="A0A1Q5Q1N3"/>
<protein>
    <submittedName>
        <fullName evidence="3">Chromosome partitioning protein ParA</fullName>
    </submittedName>
</protein>
<dbReference type="Gene3D" id="3.40.50.300">
    <property type="entry name" value="P-loop containing nucleotide triphosphate hydrolases"/>
    <property type="match status" value="1"/>
</dbReference>
<proteinExistence type="predicted"/>
<comment type="caution">
    <text evidence="3">The sequence shown here is derived from an EMBL/GenBank/DDBJ whole genome shotgun (WGS) entry which is preliminary data.</text>
</comment>
<feature type="coiled-coil region" evidence="1">
    <location>
        <begin position="319"/>
        <end position="384"/>
    </location>
</feature>